<keyword evidence="1" id="KW-0732">Signal</keyword>
<gene>
    <name evidence="3" type="ORF">SAMN04487931_1209</name>
</gene>
<dbReference type="Gene3D" id="3.40.50.1980">
    <property type="entry name" value="Nitrogenase molybdenum iron protein domain"/>
    <property type="match status" value="2"/>
</dbReference>
<name>A0A1H2K426_9BACT</name>
<organism evidence="3 4">
    <name type="scientific">Desulfobacula phenolica</name>
    <dbReference type="NCBI Taxonomy" id="90732"/>
    <lineage>
        <taxon>Bacteria</taxon>
        <taxon>Pseudomonadati</taxon>
        <taxon>Thermodesulfobacteriota</taxon>
        <taxon>Desulfobacteria</taxon>
        <taxon>Desulfobacterales</taxon>
        <taxon>Desulfobacteraceae</taxon>
        <taxon>Desulfobacula</taxon>
    </lineage>
</organism>
<feature type="signal peptide" evidence="1">
    <location>
        <begin position="1"/>
        <end position="22"/>
    </location>
</feature>
<keyword evidence="4" id="KW-1185">Reference proteome</keyword>
<dbReference type="InterPro" id="IPR002491">
    <property type="entry name" value="ABC_transptr_periplasmic_BD"/>
</dbReference>
<proteinExistence type="predicted"/>
<evidence type="ECO:0000313" key="4">
    <source>
        <dbReference type="Proteomes" id="UP000199608"/>
    </source>
</evidence>
<feature type="chain" id="PRO_5011438954" evidence="1">
    <location>
        <begin position="23"/>
        <end position="394"/>
    </location>
</feature>
<dbReference type="AlphaFoldDB" id="A0A1H2K426"/>
<evidence type="ECO:0000256" key="1">
    <source>
        <dbReference type="SAM" id="SignalP"/>
    </source>
</evidence>
<dbReference type="Pfam" id="PF01497">
    <property type="entry name" value="Peripla_BP_2"/>
    <property type="match status" value="1"/>
</dbReference>
<protein>
    <submittedName>
        <fullName evidence="3">Iron complex transport system substrate-binding protein</fullName>
    </submittedName>
</protein>
<dbReference type="RefSeq" id="WP_092238321.1">
    <property type="nucleotide sequence ID" value="NZ_FNLL01000020.1"/>
</dbReference>
<dbReference type="Proteomes" id="UP000199608">
    <property type="component" value="Unassembled WGS sequence"/>
</dbReference>
<reference evidence="4" key="1">
    <citation type="submission" date="2016-10" db="EMBL/GenBank/DDBJ databases">
        <authorList>
            <person name="Varghese N."/>
            <person name="Submissions S."/>
        </authorList>
    </citation>
    <scope>NUCLEOTIDE SEQUENCE [LARGE SCALE GENOMIC DNA]</scope>
    <source>
        <strain evidence="4">DSM 3384</strain>
    </source>
</reference>
<dbReference type="PANTHER" id="PTHR30535">
    <property type="entry name" value="VITAMIN B12-BINDING PROTEIN"/>
    <property type="match status" value="1"/>
</dbReference>
<dbReference type="PANTHER" id="PTHR30535:SF34">
    <property type="entry name" value="MOLYBDATE-BINDING PROTEIN MOLA"/>
    <property type="match status" value="1"/>
</dbReference>
<dbReference type="EMBL" id="FNLL01000020">
    <property type="protein sequence ID" value="SDU63322.1"/>
    <property type="molecule type" value="Genomic_DNA"/>
</dbReference>
<dbReference type="PROSITE" id="PS50983">
    <property type="entry name" value="FE_B12_PBP"/>
    <property type="match status" value="1"/>
</dbReference>
<feature type="domain" description="Fe/B12 periplasmic-binding" evidence="2">
    <location>
        <begin position="44"/>
        <end position="352"/>
    </location>
</feature>
<evidence type="ECO:0000313" key="3">
    <source>
        <dbReference type="EMBL" id="SDU63322.1"/>
    </source>
</evidence>
<sequence>MFQKFNLAIFILIALFQSSCFASTTRTIIDSRGVEVKIPVNIQRVATISDGLVEGIMTVFGVQDKLVAVGSSCIQRNFQYTFPSVDGTEHTYDDGMNPVFYLNPWINNLPCISQSSSPINYEVLVKTNPDVVLARIGSCTLRHIDDENAQKSIEMLESIGIPVIVLYGTTCHEKPSVSGISNEISIIGNVFNNPKKTKELSDYLEAQIQFIKDRTNGIKESDKENTIIFGLSPRARKNGGAGQIFGLDTIESFFIETIANAKNAYRESGYFRTINTEQILKIDPDVIVLCTAYGYHPPKELYNAPYYQNLQDLKAVRNKRIAALPWSPCNCSKRLEYPIDAMVIATASYPDIFKDITLADWLLDFYKNVYGVDNETAKKLRSVQWMDWTLEEIK</sequence>
<accession>A0A1H2K426</accession>
<evidence type="ECO:0000259" key="2">
    <source>
        <dbReference type="PROSITE" id="PS50983"/>
    </source>
</evidence>
<dbReference type="InterPro" id="IPR050902">
    <property type="entry name" value="ABC_Transporter_SBP"/>
</dbReference>
<dbReference type="SUPFAM" id="SSF53807">
    <property type="entry name" value="Helical backbone' metal receptor"/>
    <property type="match status" value="1"/>
</dbReference>